<reference evidence="1 2" key="1">
    <citation type="submission" date="2024-01" db="EMBL/GenBank/DDBJ databases">
        <title>The complete chloroplast genome sequence of Lithospermum erythrorhizon: insights into the phylogenetic relationship among Boraginaceae species and the maternal lineages of purple gromwells.</title>
        <authorList>
            <person name="Okada T."/>
            <person name="Watanabe K."/>
        </authorList>
    </citation>
    <scope>NUCLEOTIDE SEQUENCE [LARGE SCALE GENOMIC DNA]</scope>
</reference>
<dbReference type="AlphaFoldDB" id="A0AAV3RYW7"/>
<accession>A0AAV3RYW7</accession>
<protein>
    <submittedName>
        <fullName evidence="1">Uncharacterized protein</fullName>
    </submittedName>
</protein>
<dbReference type="Proteomes" id="UP001454036">
    <property type="component" value="Unassembled WGS sequence"/>
</dbReference>
<evidence type="ECO:0000313" key="1">
    <source>
        <dbReference type="EMBL" id="GAA0185507.1"/>
    </source>
</evidence>
<dbReference type="EMBL" id="BAABME010012772">
    <property type="protein sequence ID" value="GAA0185507.1"/>
    <property type="molecule type" value="Genomic_DNA"/>
</dbReference>
<gene>
    <name evidence="1" type="ORF">LIER_32795</name>
</gene>
<sequence length="85" mass="9258">MCSSESFFPMNLVKDLQTHKHSCAPDFRREGAKPANSVLVPLSVFPVTLSVRASICLYNRDTTFVACSGSIFPEPEPRGDSVVPA</sequence>
<name>A0AAV3RYW7_LITER</name>
<comment type="caution">
    <text evidence="1">The sequence shown here is derived from an EMBL/GenBank/DDBJ whole genome shotgun (WGS) entry which is preliminary data.</text>
</comment>
<organism evidence="1 2">
    <name type="scientific">Lithospermum erythrorhizon</name>
    <name type="common">Purple gromwell</name>
    <name type="synonym">Lithospermum officinale var. erythrorhizon</name>
    <dbReference type="NCBI Taxonomy" id="34254"/>
    <lineage>
        <taxon>Eukaryota</taxon>
        <taxon>Viridiplantae</taxon>
        <taxon>Streptophyta</taxon>
        <taxon>Embryophyta</taxon>
        <taxon>Tracheophyta</taxon>
        <taxon>Spermatophyta</taxon>
        <taxon>Magnoliopsida</taxon>
        <taxon>eudicotyledons</taxon>
        <taxon>Gunneridae</taxon>
        <taxon>Pentapetalae</taxon>
        <taxon>asterids</taxon>
        <taxon>lamiids</taxon>
        <taxon>Boraginales</taxon>
        <taxon>Boraginaceae</taxon>
        <taxon>Boraginoideae</taxon>
        <taxon>Lithospermeae</taxon>
        <taxon>Lithospermum</taxon>
    </lineage>
</organism>
<keyword evidence="2" id="KW-1185">Reference proteome</keyword>
<evidence type="ECO:0000313" key="2">
    <source>
        <dbReference type="Proteomes" id="UP001454036"/>
    </source>
</evidence>
<proteinExistence type="predicted"/>